<keyword evidence="2" id="KW-1185">Reference proteome</keyword>
<organism evidence="1 2">
    <name type="scientific">Terrisporobacter glycolicus ATCC 14880 = DSM 1288</name>
    <dbReference type="NCBI Taxonomy" id="1121315"/>
    <lineage>
        <taxon>Bacteria</taxon>
        <taxon>Bacillati</taxon>
        <taxon>Bacillota</taxon>
        <taxon>Clostridia</taxon>
        <taxon>Peptostreptococcales</taxon>
        <taxon>Peptostreptococcaceae</taxon>
        <taxon>Terrisporobacter</taxon>
    </lineage>
</organism>
<dbReference type="RefSeq" id="WP_051082135.1">
    <property type="nucleotide sequence ID" value="NZ_CP117523.1"/>
</dbReference>
<reference evidence="1 2" key="1">
    <citation type="journal article" date="2023" name="PLoS ONE">
        <title>Genome-based metabolic and phylogenomic analysis of three Terrisporobacter species.</title>
        <authorList>
            <person name="Boer T."/>
            <person name="Bengelsdorf F.R."/>
            <person name="Bomeke M."/>
            <person name="Daniel R."/>
            <person name="Poehlein A."/>
        </authorList>
    </citation>
    <scope>NUCLEOTIDE SEQUENCE [LARGE SCALE GENOMIC DNA]</scope>
    <source>
        <strain evidence="1 2">DSM 1288</strain>
    </source>
</reference>
<evidence type="ECO:0000313" key="1">
    <source>
        <dbReference type="EMBL" id="WWD83649.1"/>
    </source>
</evidence>
<sequence length="195" mass="22692">MVIILAEDKDGKVNRILTVYEKLTKGEVIYKKQSATIFGVNEKTIQRDIEDIRAYLSNSTETKCSIDVEYRRDKKGYSLNKREDAILNREDILAISKILLESRAFCKEEINHLITAMLGEIDFEQRKYVKELIGNELLNFVPLKHNDRLLSRIWDLSEFIRHKQSIEISYVKTDGAEVKRILNPVSIIFQNTISI</sequence>
<evidence type="ECO:0000313" key="2">
    <source>
        <dbReference type="Proteomes" id="UP001348492"/>
    </source>
</evidence>
<dbReference type="Proteomes" id="UP001348492">
    <property type="component" value="Chromosome"/>
</dbReference>
<accession>A0ABZ2EV55</accession>
<protein>
    <recommendedName>
        <fullName evidence="3">HTH domain protein</fullName>
    </recommendedName>
</protein>
<proteinExistence type="predicted"/>
<name>A0ABZ2EV55_9FIRM</name>
<dbReference type="EMBL" id="CP117523">
    <property type="protein sequence ID" value="WWD83649.1"/>
    <property type="molecule type" value="Genomic_DNA"/>
</dbReference>
<evidence type="ECO:0008006" key="3">
    <source>
        <dbReference type="Google" id="ProtNLM"/>
    </source>
</evidence>
<gene>
    <name evidence="1" type="ORF">TEGL_20620</name>
</gene>